<dbReference type="Pfam" id="PF02770">
    <property type="entry name" value="Acyl-CoA_dh_M"/>
    <property type="match status" value="1"/>
</dbReference>
<dbReference type="Pfam" id="PF21343">
    <property type="entry name" value="ACAD9-ACADV_C"/>
    <property type="match status" value="1"/>
</dbReference>
<keyword evidence="6 12" id="KW-0274">FAD</keyword>
<dbReference type="EMBL" id="CP088295">
    <property type="protein sequence ID" value="UUY06336.1"/>
    <property type="molecule type" value="Genomic_DNA"/>
</dbReference>
<sequence length="528" mass="57603">MRAWAETYDEYATEDARWVSEDDIAQLGEIGALGLYVPEELGGQGLSQTGYARVFETVARIDPTLSVVLGVHQSIGYKGIALFGTDEQKERWLPDLATGRKLAAFALTEPSAGSDAWGIQSRAVQQPDGSWVLNGGKRYIGNGSRADVLTTFARCEIDGRERHIALLLEKGMPGFEVGDRFDTMGLRANDLRRLTFNDVKIPAENVLGEPGDGFRIAMSILNNGRIGLGTGSVGGAKELLDLAIAHTLEREQFGGPLADLDLVQEKIGWMVTQLFGLEAMCYLTCGLVDAGVPDYSLESAVCKISGTEFLWYQANRALQLAGGEGYMRGNRYEKILRDIRIFPIFEGANDVLRSYVALTGMKPLGEKLQGLGAVGLNDPIGSLGVLADYVGGRIRGGGRIEHAHPDLKRHADSVGEQVGRLRGTCEKLLREHRRAIIHQGLHHRRISDAVSDIFAQVAVISRVTALFGAQGVDASGQERLIAASFCDRASRRVHGMLDQVERNDDATIRSIARLAYKRGEYGYELAKD</sequence>
<feature type="domain" description="Acyl-CoA oxidase/dehydrogenase middle" evidence="14">
    <location>
        <begin position="104"/>
        <end position="199"/>
    </location>
</feature>
<dbReference type="SUPFAM" id="SSF47203">
    <property type="entry name" value="Acyl-CoA dehydrogenase C-terminal domain-like"/>
    <property type="match status" value="1"/>
</dbReference>
<dbReference type="RefSeq" id="WP_353866812.1">
    <property type="nucleotide sequence ID" value="NZ_CP088295.1"/>
</dbReference>
<proteinExistence type="inferred from homology"/>
<evidence type="ECO:0000256" key="2">
    <source>
        <dbReference type="ARBA" id="ARBA00004170"/>
    </source>
</evidence>
<dbReference type="InterPro" id="IPR006091">
    <property type="entry name" value="Acyl-CoA_Oxase/DH_mid-dom"/>
</dbReference>
<evidence type="ECO:0000313" key="18">
    <source>
        <dbReference type="Proteomes" id="UP001058860"/>
    </source>
</evidence>
<name>A0ABY5PNV7_9ACTN</name>
<dbReference type="SUPFAM" id="SSF56645">
    <property type="entry name" value="Acyl-CoA dehydrogenase NM domain-like"/>
    <property type="match status" value="1"/>
</dbReference>
<evidence type="ECO:0000259" key="14">
    <source>
        <dbReference type="Pfam" id="PF02770"/>
    </source>
</evidence>
<dbReference type="InterPro" id="IPR009100">
    <property type="entry name" value="AcylCoA_DH/oxidase_NM_dom_sf"/>
</dbReference>
<evidence type="ECO:0000256" key="8">
    <source>
        <dbReference type="ARBA" id="ARBA00023002"/>
    </source>
</evidence>
<evidence type="ECO:0000259" key="15">
    <source>
        <dbReference type="Pfam" id="PF02771"/>
    </source>
</evidence>
<evidence type="ECO:0000259" key="16">
    <source>
        <dbReference type="Pfam" id="PF21343"/>
    </source>
</evidence>
<evidence type="ECO:0000256" key="5">
    <source>
        <dbReference type="ARBA" id="ARBA00022630"/>
    </source>
</evidence>
<evidence type="ECO:0000256" key="12">
    <source>
        <dbReference type="RuleBase" id="RU362125"/>
    </source>
</evidence>
<dbReference type="InterPro" id="IPR036250">
    <property type="entry name" value="AcylCo_DH-like_C"/>
</dbReference>
<dbReference type="Gene3D" id="1.20.140.10">
    <property type="entry name" value="Butyryl-CoA Dehydrogenase, subunit A, domain 3"/>
    <property type="match status" value="2"/>
</dbReference>
<dbReference type="InterPro" id="IPR049448">
    <property type="entry name" value="ACAD9/ACADV-like_C"/>
</dbReference>
<dbReference type="PANTHER" id="PTHR43884">
    <property type="entry name" value="ACYL-COA DEHYDROGENASE"/>
    <property type="match status" value="1"/>
</dbReference>
<protein>
    <submittedName>
        <fullName evidence="17">Acyl-CoA dehydrogenase family protein</fullName>
    </submittedName>
</protein>
<dbReference type="Pfam" id="PF02771">
    <property type="entry name" value="Acyl-CoA_dh_N"/>
    <property type="match status" value="1"/>
</dbReference>
<feature type="domain" description="Acyl-CoA dehydrogenase/oxidase C-terminal" evidence="13">
    <location>
        <begin position="211"/>
        <end position="357"/>
    </location>
</feature>
<comment type="similarity">
    <text evidence="3 12">Belongs to the acyl-CoA dehydrogenase family.</text>
</comment>
<feature type="domain" description="Acyl-CoA dehydrogenase/oxidase N-terminal" evidence="15">
    <location>
        <begin position="14"/>
        <end position="99"/>
    </location>
</feature>
<keyword evidence="5 12" id="KW-0285">Flavoprotein</keyword>
<evidence type="ECO:0000256" key="10">
    <source>
        <dbReference type="ARBA" id="ARBA00049140"/>
    </source>
</evidence>
<dbReference type="InterPro" id="IPR037069">
    <property type="entry name" value="AcylCoA_DH/ox_N_sf"/>
</dbReference>
<keyword evidence="9" id="KW-0472">Membrane</keyword>
<reference evidence="18" key="1">
    <citation type="submission" date="2021-11" db="EMBL/GenBank/DDBJ databases">
        <title>Cultivation dependent microbiological survey of springs from the worlds oldest radium mine currently devoted to the extraction of radon-saturated water.</title>
        <authorList>
            <person name="Kapinusova G."/>
            <person name="Smrhova T."/>
            <person name="Strejcek M."/>
            <person name="Suman J."/>
            <person name="Jani K."/>
            <person name="Pajer P."/>
            <person name="Uhlik O."/>
        </authorList>
    </citation>
    <scope>NUCLEOTIDE SEQUENCE [LARGE SCALE GENOMIC DNA]</scope>
    <source>
        <strain evidence="18">J379</strain>
    </source>
</reference>
<keyword evidence="4" id="KW-0597">Phosphoprotein</keyword>
<evidence type="ECO:0000259" key="13">
    <source>
        <dbReference type="Pfam" id="PF00441"/>
    </source>
</evidence>
<evidence type="ECO:0000256" key="9">
    <source>
        <dbReference type="ARBA" id="ARBA00023136"/>
    </source>
</evidence>
<dbReference type="InterPro" id="IPR046373">
    <property type="entry name" value="Acyl-CoA_Oxase/DH_mid-dom_sf"/>
</dbReference>
<evidence type="ECO:0000256" key="11">
    <source>
        <dbReference type="ARBA" id="ARBA00049224"/>
    </source>
</evidence>
<evidence type="ECO:0000256" key="4">
    <source>
        <dbReference type="ARBA" id="ARBA00022553"/>
    </source>
</evidence>
<evidence type="ECO:0000256" key="1">
    <source>
        <dbReference type="ARBA" id="ARBA00001974"/>
    </source>
</evidence>
<evidence type="ECO:0000256" key="7">
    <source>
        <dbReference type="ARBA" id="ARBA00022946"/>
    </source>
</evidence>
<dbReference type="InterPro" id="IPR013786">
    <property type="entry name" value="AcylCoA_DH/ox_N"/>
</dbReference>
<comment type="catalytic activity">
    <reaction evidence="11">
        <text>octadecanoyl-CoA + oxidized [electron-transfer flavoprotein] + H(+) = (2E)-octadecenoyl-CoA + reduced [electron-transfer flavoprotein]</text>
        <dbReference type="Rhea" id="RHEA:47240"/>
        <dbReference type="Rhea" id="RHEA-COMP:10685"/>
        <dbReference type="Rhea" id="RHEA-COMP:10686"/>
        <dbReference type="ChEBI" id="CHEBI:15378"/>
        <dbReference type="ChEBI" id="CHEBI:57394"/>
        <dbReference type="ChEBI" id="CHEBI:57692"/>
        <dbReference type="ChEBI" id="CHEBI:58307"/>
        <dbReference type="ChEBI" id="CHEBI:71412"/>
    </reaction>
    <physiologicalReaction direction="left-to-right" evidence="11">
        <dbReference type="Rhea" id="RHEA:47241"/>
    </physiologicalReaction>
</comment>
<dbReference type="InterPro" id="IPR009075">
    <property type="entry name" value="AcylCo_DH/oxidase_C"/>
</dbReference>
<dbReference type="PROSITE" id="PS00072">
    <property type="entry name" value="ACYL_COA_DH_1"/>
    <property type="match status" value="1"/>
</dbReference>
<keyword evidence="8 12" id="KW-0560">Oxidoreductase</keyword>
<keyword evidence="7" id="KW-0809">Transit peptide</keyword>
<gene>
    <name evidence="17" type="ORF">LRS13_18810</name>
</gene>
<feature type="domain" description="ACAD9/ACADV-like C-terminal" evidence="16">
    <location>
        <begin position="405"/>
        <end position="514"/>
    </location>
</feature>
<dbReference type="InterPro" id="IPR006089">
    <property type="entry name" value="Acyl-CoA_DH_CS"/>
</dbReference>
<dbReference type="Gene3D" id="2.40.110.10">
    <property type="entry name" value="Butyryl-CoA Dehydrogenase, subunit A, domain 2"/>
    <property type="match status" value="1"/>
</dbReference>
<keyword evidence="18" id="KW-1185">Reference proteome</keyword>
<accession>A0ABY5PNV7</accession>
<dbReference type="Pfam" id="PF00441">
    <property type="entry name" value="Acyl-CoA_dh_1"/>
    <property type="match status" value="1"/>
</dbReference>
<comment type="subcellular location">
    <subcellularLocation>
        <location evidence="2">Membrane</location>
        <topology evidence="2">Peripheral membrane protein</topology>
    </subcellularLocation>
</comment>
<evidence type="ECO:0000256" key="6">
    <source>
        <dbReference type="ARBA" id="ARBA00022827"/>
    </source>
</evidence>
<comment type="cofactor">
    <cofactor evidence="1 12">
        <name>FAD</name>
        <dbReference type="ChEBI" id="CHEBI:57692"/>
    </cofactor>
</comment>
<evidence type="ECO:0000313" key="17">
    <source>
        <dbReference type="EMBL" id="UUY06336.1"/>
    </source>
</evidence>
<dbReference type="Gene3D" id="1.10.540.10">
    <property type="entry name" value="Acyl-CoA dehydrogenase/oxidase, N-terminal domain"/>
    <property type="match status" value="1"/>
</dbReference>
<organism evidence="17 18">
    <name type="scientific">Svornostia abyssi</name>
    <dbReference type="NCBI Taxonomy" id="2898438"/>
    <lineage>
        <taxon>Bacteria</taxon>
        <taxon>Bacillati</taxon>
        <taxon>Actinomycetota</taxon>
        <taxon>Thermoleophilia</taxon>
        <taxon>Solirubrobacterales</taxon>
        <taxon>Baekduiaceae</taxon>
        <taxon>Svornostia</taxon>
    </lineage>
</organism>
<dbReference type="Proteomes" id="UP001058860">
    <property type="component" value="Chromosome"/>
</dbReference>
<evidence type="ECO:0000256" key="3">
    <source>
        <dbReference type="ARBA" id="ARBA00009347"/>
    </source>
</evidence>
<dbReference type="PANTHER" id="PTHR43884:SF9">
    <property type="entry name" value="COMPLEX I ASSEMBLY FACTOR ACAD9, MITOCHONDRIAL"/>
    <property type="match status" value="1"/>
</dbReference>
<comment type="catalytic activity">
    <reaction evidence="10">
        <text>eicosanoyl-CoA + oxidized [electron-transfer flavoprotein] + H(+) = (2E)-eicosenoyl-CoA + reduced [electron-transfer flavoprotein]</text>
        <dbReference type="Rhea" id="RHEA:47236"/>
        <dbReference type="Rhea" id="RHEA-COMP:10685"/>
        <dbReference type="Rhea" id="RHEA-COMP:10686"/>
        <dbReference type="ChEBI" id="CHEBI:15378"/>
        <dbReference type="ChEBI" id="CHEBI:57380"/>
        <dbReference type="ChEBI" id="CHEBI:57692"/>
        <dbReference type="ChEBI" id="CHEBI:58307"/>
        <dbReference type="ChEBI" id="CHEBI:74691"/>
    </reaction>
    <physiologicalReaction direction="left-to-right" evidence="10">
        <dbReference type="Rhea" id="RHEA:47237"/>
    </physiologicalReaction>
</comment>